<evidence type="ECO:0000256" key="1">
    <source>
        <dbReference type="ARBA" id="ARBA00022679"/>
    </source>
</evidence>
<feature type="binding site" evidence="2">
    <location>
        <position position="174"/>
    </location>
    <ligand>
        <name>substrate</name>
    </ligand>
</feature>
<dbReference type="GO" id="GO:0045547">
    <property type="term" value="F:ditrans,polycis-polyprenyl diphosphate synthase [(2E,6E)-farnesyl diphosphate specific] activity"/>
    <property type="evidence" value="ECO:0007669"/>
    <property type="project" value="TreeGrafter"/>
</dbReference>
<dbReference type="NCBIfam" id="TIGR00055">
    <property type="entry name" value="uppS"/>
    <property type="match status" value="1"/>
</dbReference>
<dbReference type="EMBL" id="AWQU01000047">
    <property type="protein sequence ID" value="KFB07911.1"/>
    <property type="molecule type" value="Genomic_DNA"/>
</dbReference>
<dbReference type="HAMAP" id="MF_01139">
    <property type="entry name" value="ISPT"/>
    <property type="match status" value="1"/>
</dbReference>
<accession>A0A084U4M5</accession>
<feature type="active site" evidence="2">
    <location>
        <position position="13"/>
    </location>
</feature>
<dbReference type="Pfam" id="PF01255">
    <property type="entry name" value="Prenyltransf"/>
    <property type="match status" value="1"/>
</dbReference>
<dbReference type="InterPro" id="IPR001441">
    <property type="entry name" value="UPP_synth-like"/>
</dbReference>
<feature type="binding site" evidence="2">
    <location>
        <begin position="14"/>
        <end position="17"/>
    </location>
    <ligand>
        <name>substrate</name>
    </ligand>
</feature>
<comment type="subunit">
    <text evidence="2">Homodimer.</text>
</comment>
<evidence type="ECO:0000313" key="4">
    <source>
        <dbReference type="Proteomes" id="UP000028523"/>
    </source>
</evidence>
<dbReference type="InterPro" id="IPR036424">
    <property type="entry name" value="UPP_synth-like_sf"/>
</dbReference>
<dbReference type="SUPFAM" id="SSF64005">
    <property type="entry name" value="Undecaprenyl diphosphate synthase"/>
    <property type="match status" value="1"/>
</dbReference>
<proteinExistence type="inferred from homology"/>
<dbReference type="PANTHER" id="PTHR10291">
    <property type="entry name" value="DEHYDRODOLICHYL DIPHOSPHATE SYNTHASE FAMILY MEMBER"/>
    <property type="match status" value="1"/>
</dbReference>
<dbReference type="Gene3D" id="3.40.1180.10">
    <property type="entry name" value="Decaprenyl diphosphate synthase-like"/>
    <property type="match status" value="1"/>
</dbReference>
<feature type="binding site" evidence="2">
    <location>
        <position position="64"/>
    </location>
    <ligand>
        <name>substrate</name>
    </ligand>
</feature>
<feature type="binding site" evidence="2">
    <location>
        <begin position="58"/>
        <end position="60"/>
    </location>
    <ligand>
        <name>substrate</name>
    </ligand>
</feature>
<dbReference type="Proteomes" id="UP000028523">
    <property type="component" value="Unassembled WGS sequence"/>
</dbReference>
<keyword evidence="2" id="KW-0460">Magnesium</keyword>
<dbReference type="GO" id="GO:0000287">
    <property type="term" value="F:magnesium ion binding"/>
    <property type="evidence" value="ECO:0007669"/>
    <property type="project" value="UniProtKB-UniRule"/>
</dbReference>
<dbReference type="AlphaFoldDB" id="A0A084U4M5"/>
<feature type="active site" description="Proton acceptor" evidence="2">
    <location>
        <position position="61"/>
    </location>
</feature>
<comment type="function">
    <text evidence="2">Catalyzes the condensation of isopentenyl diphosphate (IPP) with allylic pyrophosphates generating different type of terpenoids.</text>
</comment>
<feature type="binding site" evidence="2">
    <location>
        <position position="30"/>
    </location>
    <ligand>
        <name>substrate</name>
    </ligand>
</feature>
<feature type="binding site" evidence="2">
    <location>
        <position position="193"/>
    </location>
    <ligand>
        <name>Mg(2+)</name>
        <dbReference type="ChEBI" id="CHEBI:18420"/>
    </ligand>
</feature>
<comment type="caution">
    <text evidence="3">The sequence shown here is derived from an EMBL/GenBank/DDBJ whole genome shotgun (WGS) entry which is preliminary data.</text>
</comment>
<reference evidence="3 4" key="1">
    <citation type="journal article" date="2014" name="PLoS ONE">
        <title>Reduction of Hydrogen Peroxide Accumulation and Toxicity by a Catalase from Mycoplasma iowae.</title>
        <authorList>
            <person name="Pritchard R.E."/>
            <person name="Prassinos A.J."/>
            <person name="Osborne J.D."/>
            <person name="Raviv Z."/>
            <person name="Balish M.F."/>
        </authorList>
    </citation>
    <scope>NUCLEOTIDE SEQUENCE [LARGE SCALE GENOMIC DNA]</scope>
    <source>
        <strain evidence="3 4">DK-CPA</strain>
    </source>
</reference>
<feature type="binding site" evidence="2">
    <location>
        <position position="62"/>
    </location>
    <ligand>
        <name>substrate</name>
    </ligand>
</feature>
<keyword evidence="4" id="KW-1185">Reference proteome</keyword>
<keyword evidence="1 2" id="KW-0808">Transferase</keyword>
<feature type="binding site" evidence="2">
    <location>
        <position position="13"/>
    </location>
    <ligand>
        <name>Mg(2+)</name>
        <dbReference type="ChEBI" id="CHEBI:18420"/>
    </ligand>
</feature>
<dbReference type="EC" id="2.5.1.-" evidence="2"/>
<feature type="binding site" evidence="2">
    <location>
        <position position="26"/>
    </location>
    <ligand>
        <name>substrate</name>
    </ligand>
</feature>
<dbReference type="RefSeq" id="WP_036451349.1">
    <property type="nucleotide sequence ID" value="NZ_AWQU01000047.1"/>
</dbReference>
<feature type="binding site" evidence="2">
    <location>
        <position position="18"/>
    </location>
    <ligand>
        <name>substrate</name>
    </ligand>
</feature>
<dbReference type="GO" id="GO:0016094">
    <property type="term" value="P:polyprenol biosynthetic process"/>
    <property type="evidence" value="ECO:0007669"/>
    <property type="project" value="TreeGrafter"/>
</dbReference>
<feature type="binding site" evidence="2">
    <location>
        <begin position="180"/>
        <end position="182"/>
    </location>
    <ligand>
        <name>substrate</name>
    </ligand>
</feature>
<organism evidence="3 4">
    <name type="scientific">Malacoplasma iowae DK-CPA</name>
    <dbReference type="NCBI Taxonomy" id="1394179"/>
    <lineage>
        <taxon>Bacteria</taxon>
        <taxon>Bacillati</taxon>
        <taxon>Mycoplasmatota</taxon>
        <taxon>Mycoplasmoidales</taxon>
        <taxon>Mycoplasmoidaceae</taxon>
        <taxon>Malacoplasma</taxon>
    </lineage>
</organism>
<dbReference type="PANTHER" id="PTHR10291:SF0">
    <property type="entry name" value="DEHYDRODOLICHYL DIPHOSPHATE SYNTHASE 2"/>
    <property type="match status" value="1"/>
</dbReference>
<keyword evidence="2" id="KW-0479">Metal-binding</keyword>
<name>A0A084U4M5_MALIO</name>
<comment type="similarity">
    <text evidence="2">Belongs to the UPP synthase family.</text>
</comment>
<comment type="cofactor">
    <cofactor evidence="2">
        <name>Mg(2+)</name>
        <dbReference type="ChEBI" id="CHEBI:18420"/>
    </cofactor>
    <text evidence="2">Binds 2 magnesium ions per subunit.</text>
</comment>
<dbReference type="CDD" id="cd00475">
    <property type="entry name" value="Cis_IPPS"/>
    <property type="match status" value="1"/>
</dbReference>
<evidence type="ECO:0000256" key="2">
    <source>
        <dbReference type="HAMAP-Rule" id="MF_01139"/>
    </source>
</evidence>
<protein>
    <recommendedName>
        <fullName evidence="2">Isoprenyl transferase</fullName>
        <ecNumber evidence="2">2.5.1.-</ecNumber>
    </recommendedName>
</protein>
<sequence length="228" mass="26694">MSNSLNHIAFIMDGNGRWAKKRNKKRIFGHAQGVKVIPDIIKECINQKIKFVSFFAFSVENWNRPKEEVNFLLSLITKYATKKIINDLNKIDAKVNWIGFEDKLDKKTLDAIKLIVDNTKENKNIIVNIFFNYSGTKDLNNAINLAIKDKDNQKEDIKKYLLTSNLPPIDLLIRTGGEYRISNFSLYDLAYSEIIIENTMWPDYNKELLKTNINEYNNRHRRFGKIEE</sequence>
<evidence type="ECO:0000313" key="3">
    <source>
        <dbReference type="EMBL" id="KFB07911.1"/>
    </source>
</evidence>
<gene>
    <name evidence="3" type="primary">uppS</name>
    <name evidence="3" type="ORF">P271_776</name>
</gene>